<dbReference type="eggNOG" id="COG3667">
    <property type="taxonomic scope" value="Bacteria"/>
</dbReference>
<organism evidence="2 3">
    <name type="scientific">Alicycliphilus denitrificans (strain DSM 14773 / CIP 107495 / K601)</name>
    <dbReference type="NCBI Taxonomy" id="596154"/>
    <lineage>
        <taxon>Bacteria</taxon>
        <taxon>Pseudomonadati</taxon>
        <taxon>Pseudomonadota</taxon>
        <taxon>Betaproteobacteria</taxon>
        <taxon>Burkholderiales</taxon>
        <taxon>Comamonadaceae</taxon>
        <taxon>Alicycliphilus</taxon>
    </lineage>
</organism>
<feature type="compositionally biased region" description="Low complexity" evidence="1">
    <location>
        <begin position="65"/>
        <end position="88"/>
    </location>
</feature>
<reference evidence="2 3" key="1">
    <citation type="journal article" date="2011" name="J. Bacteriol.">
        <title>Genome Sequences of Alicycliphilus denitrificans Strains BC and K601T.</title>
        <authorList>
            <person name="Oosterkamp M.J."/>
            <person name="Veuskens T."/>
            <person name="Plugge C.M."/>
            <person name="Langenhoff A.A."/>
            <person name="Gerritse J."/>
            <person name="van Berkel W.J."/>
            <person name="Pieper D.H."/>
            <person name="Junca H."/>
            <person name="Goodwin L.A."/>
            <person name="Daligault H.E."/>
            <person name="Bruce D.C."/>
            <person name="Detter J.C."/>
            <person name="Tapia R."/>
            <person name="Han C.S."/>
            <person name="Land M.L."/>
            <person name="Hauser L.J."/>
            <person name="Smidt H."/>
            <person name="Stams A.J."/>
        </authorList>
    </citation>
    <scope>NUCLEOTIDE SEQUENCE [LARGE SCALE GENOMIC DNA]</scope>
    <source>
        <strain evidence="3">DSM 14773 / CIP 107495 / K601</strain>
    </source>
</reference>
<dbReference type="InterPro" id="IPR007939">
    <property type="entry name" value="Cu-R_B_prcur"/>
</dbReference>
<evidence type="ECO:0000256" key="1">
    <source>
        <dbReference type="SAM" id="MobiDB-lite"/>
    </source>
</evidence>
<dbReference type="SUPFAM" id="SSF103515">
    <property type="entry name" value="Autotransporter"/>
    <property type="match status" value="1"/>
</dbReference>
<dbReference type="KEGG" id="adk:Alide2_2188"/>
<dbReference type="GO" id="GO:0009279">
    <property type="term" value="C:cell outer membrane"/>
    <property type="evidence" value="ECO:0007669"/>
    <property type="project" value="InterPro"/>
</dbReference>
<keyword evidence="3" id="KW-1185">Reference proteome</keyword>
<dbReference type="Pfam" id="PF05275">
    <property type="entry name" value="CopB"/>
    <property type="match status" value="1"/>
</dbReference>
<dbReference type="HOGENOM" id="CLU_042913_0_0_4"/>
<gene>
    <name evidence="2" type="ordered locus">Alide2_2188</name>
</gene>
<evidence type="ECO:0000313" key="2">
    <source>
        <dbReference type="EMBL" id="AEB84559.1"/>
    </source>
</evidence>
<dbReference type="RefSeq" id="WP_013722092.1">
    <property type="nucleotide sequence ID" value="NC_015422.1"/>
</dbReference>
<dbReference type="GO" id="GO:0005507">
    <property type="term" value="F:copper ion binding"/>
    <property type="evidence" value="ECO:0007669"/>
    <property type="project" value="InterPro"/>
</dbReference>
<dbReference type="InterPro" id="IPR036709">
    <property type="entry name" value="Autotransporte_beta_dom_sf"/>
</dbReference>
<evidence type="ECO:0000313" key="3">
    <source>
        <dbReference type="Proteomes" id="UP000007938"/>
    </source>
</evidence>
<dbReference type="AlphaFoldDB" id="F4G9Q9"/>
<reference evidence="2 3" key="2">
    <citation type="submission" date="2011-04" db="EMBL/GenBank/DDBJ databases">
        <title>Complete sequence of chromosome of Alicycliphilus denitrificans K601.</title>
        <authorList>
            <consortium name="US DOE Joint Genome Institute"/>
            <person name="Lucas S."/>
            <person name="Han J."/>
            <person name="Lapidus A."/>
            <person name="Cheng J.-F."/>
            <person name="Goodwin L."/>
            <person name="Pitluck S."/>
            <person name="Peters L."/>
            <person name="Zeytun A."/>
            <person name="Detter J.C."/>
            <person name="Han C."/>
            <person name="Tapia R."/>
            <person name="Land M."/>
            <person name="Hauser L."/>
            <person name="Kyrpides N."/>
            <person name="Ivanova N."/>
            <person name="Mikhailova N."/>
            <person name="Pagani I."/>
            <person name="Oosterkamp M."/>
            <person name="Pieper D."/>
            <person name="van Berkel W."/>
            <person name="Langenhoff A."/>
            <person name="Smidt H."/>
            <person name="Stams A."/>
            <person name="Woyke T."/>
        </authorList>
    </citation>
    <scope>NUCLEOTIDE SEQUENCE [LARGE SCALE GENOMIC DNA]</scope>
    <source>
        <strain evidence="3">DSM 14773 / CIP 107495 / K601</strain>
    </source>
</reference>
<sequence>MPAGSAPTADEASAMNHGSMPMRGSVPAANPGAPTMDHGVMPGMDHGPAPSQGADSGPASAMEHGAAPASGGSMAGMDDGAMQMQGGSPPADARDPNGYSDGFERGSGKYSLTGVPRLQLGDQMSFATLKVNRLERAWARHGDNATTYDLQARIGRDFNHLVIKAEGDVAQGKLQDSRTELLWGHAIAAFWDSQLGVRFDHGTGKDRQWLAAGVQGLAPYWFELDATAYLGSGGRTALRLEGSYDWLLTQKLILQPRTEWNFYGKSDPANAIGSGLANASAGLRMRYEITRQIAPYIGVEWQHSFGRTGDFVRASGGSATQTRWLAGLSFWF</sequence>
<dbReference type="STRING" id="596154.Alide2_2188"/>
<protein>
    <submittedName>
        <fullName evidence="2">Copper resistance B</fullName>
    </submittedName>
</protein>
<proteinExistence type="predicted"/>
<feature type="region of interest" description="Disordered" evidence="1">
    <location>
        <begin position="1"/>
        <end position="106"/>
    </location>
</feature>
<dbReference type="EMBL" id="CP002657">
    <property type="protein sequence ID" value="AEB84559.1"/>
    <property type="molecule type" value="Genomic_DNA"/>
</dbReference>
<dbReference type="Proteomes" id="UP000007938">
    <property type="component" value="Chromosome"/>
</dbReference>
<name>F4G9Q9_ALIDK</name>
<dbReference type="GO" id="GO:0006878">
    <property type="term" value="P:intracellular copper ion homeostasis"/>
    <property type="evidence" value="ECO:0007669"/>
    <property type="project" value="InterPro"/>
</dbReference>
<accession>F4G9Q9</accession>